<keyword evidence="2" id="KW-0418">Kinase</keyword>
<dbReference type="GO" id="GO:0016301">
    <property type="term" value="F:kinase activity"/>
    <property type="evidence" value="ECO:0007669"/>
    <property type="project" value="UniProtKB-KW"/>
</dbReference>
<evidence type="ECO:0000313" key="3">
    <source>
        <dbReference type="Proteomes" id="UP000014074"/>
    </source>
</evidence>
<keyword evidence="3" id="KW-1185">Reference proteome</keyword>
<keyword evidence="2" id="KW-0808">Transferase</keyword>
<gene>
    <name evidence="2" type="ORF">UCRPA7_6402</name>
</gene>
<protein>
    <submittedName>
        <fullName evidence="2">Putative phosphatidylinositol 4-kinase pik1alpha protein</fullName>
    </submittedName>
</protein>
<dbReference type="HOGENOM" id="CLU_1483002_0_0_1"/>
<proteinExistence type="predicted"/>
<dbReference type="EMBL" id="KB933236">
    <property type="protein sequence ID" value="EON98033.1"/>
    <property type="molecule type" value="Genomic_DNA"/>
</dbReference>
<sequence>MAPDDRSLEQRSDGHRHEWTTFEFDIMLSLICKGTHLHGIVEFATKFNEGLNGAGYSGHRRDVDMEDIQEILLYILDKKKAAVAFIERQHMPRVTRAQKRVFMRSINFTGTLKEWKIDGRKDEEALEHPNRVRQMVERQQKEQFLRDFERHVEQQDMQRGHQRLAGELGDTADMLRSQPGFS</sequence>
<dbReference type="OrthoDB" id="3438628at2759"/>
<dbReference type="GeneID" id="19327055"/>
<dbReference type="RefSeq" id="XP_007917131.1">
    <property type="nucleotide sequence ID" value="XM_007918940.1"/>
</dbReference>
<evidence type="ECO:0000313" key="2">
    <source>
        <dbReference type="EMBL" id="EON98033.1"/>
    </source>
</evidence>
<accession>R8BFF7</accession>
<organism evidence="2 3">
    <name type="scientific">Phaeoacremonium minimum (strain UCR-PA7)</name>
    <name type="common">Esca disease fungus</name>
    <name type="synonym">Togninia minima</name>
    <dbReference type="NCBI Taxonomy" id="1286976"/>
    <lineage>
        <taxon>Eukaryota</taxon>
        <taxon>Fungi</taxon>
        <taxon>Dikarya</taxon>
        <taxon>Ascomycota</taxon>
        <taxon>Pezizomycotina</taxon>
        <taxon>Sordariomycetes</taxon>
        <taxon>Sordariomycetidae</taxon>
        <taxon>Togniniales</taxon>
        <taxon>Togniniaceae</taxon>
        <taxon>Phaeoacremonium</taxon>
    </lineage>
</organism>
<dbReference type="Proteomes" id="UP000014074">
    <property type="component" value="Unassembled WGS sequence"/>
</dbReference>
<dbReference type="AlphaFoldDB" id="R8BFF7"/>
<feature type="region of interest" description="Disordered" evidence="1">
    <location>
        <begin position="155"/>
        <end position="182"/>
    </location>
</feature>
<dbReference type="eggNOG" id="ENOG502R89V">
    <property type="taxonomic scope" value="Eukaryota"/>
</dbReference>
<name>R8BFF7_PHAM7</name>
<reference evidence="3" key="1">
    <citation type="journal article" date="2013" name="Genome Announc.">
        <title>Draft genome sequence of the ascomycete Phaeoacremonium aleophilum strain UCR-PA7, a causal agent of the esca disease complex in grapevines.</title>
        <authorList>
            <person name="Blanco-Ulate B."/>
            <person name="Rolshausen P."/>
            <person name="Cantu D."/>
        </authorList>
    </citation>
    <scope>NUCLEOTIDE SEQUENCE [LARGE SCALE GENOMIC DNA]</scope>
    <source>
        <strain evidence="3">UCR-PA7</strain>
    </source>
</reference>
<evidence type="ECO:0000256" key="1">
    <source>
        <dbReference type="SAM" id="MobiDB-lite"/>
    </source>
</evidence>
<dbReference type="KEGG" id="tmn:UCRPA7_6402"/>